<dbReference type="RefSeq" id="WP_092158316.1">
    <property type="nucleotide sequence ID" value="NZ_FNGA01000001.1"/>
</dbReference>
<keyword evidence="6" id="KW-0411">Iron-sulfur</keyword>
<dbReference type="SFLD" id="SFLDG01067">
    <property type="entry name" value="SPASM/twitch_domain_containing"/>
    <property type="match status" value="1"/>
</dbReference>
<dbReference type="Gene3D" id="3.20.20.70">
    <property type="entry name" value="Aldolase class I"/>
    <property type="match status" value="1"/>
</dbReference>
<evidence type="ECO:0000256" key="3">
    <source>
        <dbReference type="ARBA" id="ARBA00022691"/>
    </source>
</evidence>
<keyword evidence="10" id="KW-1185">Reference proteome</keyword>
<evidence type="ECO:0000259" key="7">
    <source>
        <dbReference type="Pfam" id="PF04055"/>
    </source>
</evidence>
<dbReference type="InterPro" id="IPR007197">
    <property type="entry name" value="rSAM"/>
</dbReference>
<name>A0A1G9CN20_9BACT</name>
<keyword evidence="5" id="KW-0408">Iron</keyword>
<dbReference type="Proteomes" id="UP000199053">
    <property type="component" value="Unassembled WGS sequence"/>
</dbReference>
<dbReference type="SUPFAM" id="SSF102114">
    <property type="entry name" value="Radical SAM enzymes"/>
    <property type="match status" value="1"/>
</dbReference>
<comment type="cofactor">
    <cofactor evidence="1">
        <name>[4Fe-4S] cluster</name>
        <dbReference type="ChEBI" id="CHEBI:49883"/>
    </cofactor>
</comment>
<dbReference type="CDD" id="cd01335">
    <property type="entry name" value="Radical_SAM"/>
    <property type="match status" value="1"/>
</dbReference>
<evidence type="ECO:0000259" key="8">
    <source>
        <dbReference type="Pfam" id="PF13186"/>
    </source>
</evidence>
<dbReference type="GO" id="GO:0051536">
    <property type="term" value="F:iron-sulfur cluster binding"/>
    <property type="evidence" value="ECO:0007669"/>
    <property type="project" value="UniProtKB-KW"/>
</dbReference>
<dbReference type="EMBL" id="FNGA01000001">
    <property type="protein sequence ID" value="SDK53080.1"/>
    <property type="molecule type" value="Genomic_DNA"/>
</dbReference>
<evidence type="ECO:0000313" key="9">
    <source>
        <dbReference type="EMBL" id="SDK53080.1"/>
    </source>
</evidence>
<evidence type="ECO:0000256" key="4">
    <source>
        <dbReference type="ARBA" id="ARBA00022723"/>
    </source>
</evidence>
<dbReference type="STRING" id="246191.SAMN05660337_0738"/>
<dbReference type="PANTHER" id="PTHR11228:SF7">
    <property type="entry name" value="PQQA PEPTIDE CYCLASE"/>
    <property type="match status" value="1"/>
</dbReference>
<keyword evidence="4" id="KW-0479">Metal-binding</keyword>
<dbReference type="InterPro" id="IPR058240">
    <property type="entry name" value="rSAM_sf"/>
</dbReference>
<dbReference type="CDD" id="cd21109">
    <property type="entry name" value="SPASM"/>
    <property type="match status" value="1"/>
</dbReference>
<dbReference type="GO" id="GO:0003824">
    <property type="term" value="F:catalytic activity"/>
    <property type="evidence" value="ECO:0007669"/>
    <property type="project" value="InterPro"/>
</dbReference>
<organism evidence="9 10">
    <name type="scientific">Maridesulfovibrio ferrireducens</name>
    <dbReference type="NCBI Taxonomy" id="246191"/>
    <lineage>
        <taxon>Bacteria</taxon>
        <taxon>Pseudomonadati</taxon>
        <taxon>Thermodesulfobacteriota</taxon>
        <taxon>Desulfovibrionia</taxon>
        <taxon>Desulfovibrionales</taxon>
        <taxon>Desulfovibrionaceae</taxon>
        <taxon>Maridesulfovibrio</taxon>
    </lineage>
</organism>
<evidence type="ECO:0000256" key="5">
    <source>
        <dbReference type="ARBA" id="ARBA00023004"/>
    </source>
</evidence>
<dbReference type="Pfam" id="PF13186">
    <property type="entry name" value="SPASM"/>
    <property type="match status" value="1"/>
</dbReference>
<keyword evidence="2" id="KW-0004">4Fe-4S</keyword>
<dbReference type="InterPro" id="IPR050377">
    <property type="entry name" value="Radical_SAM_PqqE_MftC-like"/>
</dbReference>
<sequence length="372" mass="42415">MKISFGKKKSVFIRRFGNMEKLSYLLTGQHVFSKLLNIGLSKLMSNFKWAGFLPYYPTQISIEPTIACNYRCLSCPHGMPLEDRKQVFHRDKFMSLEKYKKVIDSICGKTWYLSLTGIGESFLHPEIFEMIEYAANKGMFVTIETNASVMDPVRVAGLPIQSVHLALDCMSQESYGEYRIGGQIDVVRDNIIALCEEIEKSNSGMKLLIRYLINKYTEDEFEEAKSLVSKYDFVTLYKGNFIIPPPDFETFKVKPQATSVENYEKWKPVKDSNYDNYQLDPTTGLMRDRSYFNEFTGGCPGVYSGAYINSDGEMFPCCVAAPFTPKELSYGNVFEDDFGAVWNGKKARTFRRKYKAAAGNYGYCSECSSSKI</sequence>
<dbReference type="AlphaFoldDB" id="A0A1G9CN20"/>
<dbReference type="InterPro" id="IPR013785">
    <property type="entry name" value="Aldolase_TIM"/>
</dbReference>
<evidence type="ECO:0000313" key="10">
    <source>
        <dbReference type="Proteomes" id="UP000199053"/>
    </source>
</evidence>
<dbReference type="GO" id="GO:0046872">
    <property type="term" value="F:metal ion binding"/>
    <property type="evidence" value="ECO:0007669"/>
    <property type="project" value="UniProtKB-KW"/>
</dbReference>
<keyword evidence="3" id="KW-0949">S-adenosyl-L-methionine</keyword>
<feature type="domain" description="4Fe4S-binding SPASM" evidence="8">
    <location>
        <begin position="299"/>
        <end position="367"/>
    </location>
</feature>
<protein>
    <submittedName>
        <fullName evidence="9">Radical SAM additional 4Fe4S-binding SPASM domain-containing protein</fullName>
    </submittedName>
</protein>
<proteinExistence type="predicted"/>
<gene>
    <name evidence="9" type="ORF">SAMN05660337_0738</name>
</gene>
<evidence type="ECO:0000256" key="6">
    <source>
        <dbReference type="ARBA" id="ARBA00023014"/>
    </source>
</evidence>
<evidence type="ECO:0000256" key="1">
    <source>
        <dbReference type="ARBA" id="ARBA00001966"/>
    </source>
</evidence>
<reference evidence="10" key="1">
    <citation type="submission" date="2016-10" db="EMBL/GenBank/DDBJ databases">
        <authorList>
            <person name="Varghese N."/>
            <person name="Submissions S."/>
        </authorList>
    </citation>
    <scope>NUCLEOTIDE SEQUENCE [LARGE SCALE GENOMIC DNA]</scope>
    <source>
        <strain evidence="10">DSM 16995</strain>
    </source>
</reference>
<evidence type="ECO:0000256" key="2">
    <source>
        <dbReference type="ARBA" id="ARBA00022485"/>
    </source>
</evidence>
<dbReference type="InterPro" id="IPR023885">
    <property type="entry name" value="4Fe4S-binding_SPASM_dom"/>
</dbReference>
<accession>A0A1G9CN20</accession>
<feature type="domain" description="Radical SAM core" evidence="7">
    <location>
        <begin position="62"/>
        <end position="226"/>
    </location>
</feature>
<dbReference type="Pfam" id="PF04055">
    <property type="entry name" value="Radical_SAM"/>
    <property type="match status" value="1"/>
</dbReference>
<dbReference type="PANTHER" id="PTHR11228">
    <property type="entry name" value="RADICAL SAM DOMAIN PROTEIN"/>
    <property type="match status" value="1"/>
</dbReference>
<dbReference type="SFLD" id="SFLDG01387">
    <property type="entry name" value="BtrN-like_SPASM_domain_contain"/>
    <property type="match status" value="1"/>
</dbReference>
<dbReference type="SFLD" id="SFLDS00029">
    <property type="entry name" value="Radical_SAM"/>
    <property type="match status" value="1"/>
</dbReference>
<dbReference type="InterPro" id="IPR034391">
    <property type="entry name" value="AdoMet-like_SPASM_containing"/>
</dbReference>
<dbReference type="OrthoDB" id="9772409at2"/>